<dbReference type="InterPro" id="IPR011006">
    <property type="entry name" value="CheY-like_superfamily"/>
</dbReference>
<evidence type="ECO:0000313" key="8">
    <source>
        <dbReference type="Proteomes" id="UP000516173"/>
    </source>
</evidence>
<dbReference type="InterPro" id="IPR036388">
    <property type="entry name" value="WH-like_DNA-bd_sf"/>
</dbReference>
<keyword evidence="1" id="KW-0808">Transferase</keyword>
<protein>
    <submittedName>
        <fullName evidence="7">Transcription antitermination regulator</fullName>
    </submittedName>
</protein>
<dbReference type="Pfam" id="PF13185">
    <property type="entry name" value="GAF_2"/>
    <property type="match status" value="1"/>
</dbReference>
<evidence type="ECO:0000256" key="2">
    <source>
        <dbReference type="ARBA" id="ARBA00022777"/>
    </source>
</evidence>
<gene>
    <name evidence="7" type="ORF">NWFMUON74_54370</name>
</gene>
<dbReference type="InterPro" id="IPR005561">
    <property type="entry name" value="ANTAR"/>
</dbReference>
<evidence type="ECO:0000256" key="1">
    <source>
        <dbReference type="ARBA" id="ARBA00022679"/>
    </source>
</evidence>
<proteinExistence type="predicted"/>
<name>A0A7G1KQV6_9NOCA</name>
<evidence type="ECO:0000256" key="3">
    <source>
        <dbReference type="ARBA" id="ARBA00023015"/>
    </source>
</evidence>
<sequence>MAAAPYHPDEFAFGLAELTALVLSTPDVETSLRDVADITAKMLPNHPMVAITLRRNDAAVTVASTGPHATVIDELQRGQGLGPCLEALNTAEPVAVTDMAAEKRWGRYPARMLEQGIISVHSQPLLAGGAAVGTLDLYSTHRGAFEQPALQAISLTAQHTAVLLRSAISTARQTELTAQLQAALASRSIIDQALGITMAQRHCDRDGAFEVLRAASQRGNVKLVTVAAAVIRGVTGADPTPPHFNRPSRSRSARRDI</sequence>
<dbReference type="GeneID" id="80349874"/>
<evidence type="ECO:0000256" key="5">
    <source>
        <dbReference type="SAM" id="MobiDB-lite"/>
    </source>
</evidence>
<feature type="region of interest" description="Disordered" evidence="5">
    <location>
        <begin position="235"/>
        <end position="257"/>
    </location>
</feature>
<dbReference type="KEGG" id="nwl:NWFMUON74_54370"/>
<organism evidence="7 8">
    <name type="scientific">Nocardia wallacei</name>
    <dbReference type="NCBI Taxonomy" id="480035"/>
    <lineage>
        <taxon>Bacteria</taxon>
        <taxon>Bacillati</taxon>
        <taxon>Actinomycetota</taxon>
        <taxon>Actinomycetes</taxon>
        <taxon>Mycobacteriales</taxon>
        <taxon>Nocardiaceae</taxon>
        <taxon>Nocardia</taxon>
    </lineage>
</organism>
<dbReference type="SUPFAM" id="SSF52172">
    <property type="entry name" value="CheY-like"/>
    <property type="match status" value="1"/>
</dbReference>
<dbReference type="SMART" id="SM00065">
    <property type="entry name" value="GAF"/>
    <property type="match status" value="1"/>
</dbReference>
<dbReference type="AlphaFoldDB" id="A0A7G1KQV6"/>
<dbReference type="PROSITE" id="PS50921">
    <property type="entry name" value="ANTAR"/>
    <property type="match status" value="1"/>
</dbReference>
<keyword evidence="4" id="KW-0804">Transcription</keyword>
<dbReference type="GO" id="GO:0016301">
    <property type="term" value="F:kinase activity"/>
    <property type="evidence" value="ECO:0007669"/>
    <property type="project" value="UniProtKB-KW"/>
</dbReference>
<dbReference type="InterPro" id="IPR029016">
    <property type="entry name" value="GAF-like_dom_sf"/>
</dbReference>
<dbReference type="InterPro" id="IPR003018">
    <property type="entry name" value="GAF"/>
</dbReference>
<dbReference type="SMART" id="SM01012">
    <property type="entry name" value="ANTAR"/>
    <property type="match status" value="1"/>
</dbReference>
<dbReference type="Proteomes" id="UP000516173">
    <property type="component" value="Chromosome"/>
</dbReference>
<accession>A0A7G1KQV6</accession>
<dbReference type="Gene3D" id="3.30.450.40">
    <property type="match status" value="1"/>
</dbReference>
<keyword evidence="2" id="KW-0418">Kinase</keyword>
<keyword evidence="3" id="KW-0805">Transcription regulation</keyword>
<dbReference type="Gene3D" id="1.10.10.10">
    <property type="entry name" value="Winged helix-like DNA-binding domain superfamily/Winged helix DNA-binding domain"/>
    <property type="match status" value="1"/>
</dbReference>
<dbReference type="PIRSF" id="PIRSF036625">
    <property type="entry name" value="GAF_ANTAR"/>
    <property type="match status" value="1"/>
</dbReference>
<feature type="compositionally biased region" description="Basic residues" evidence="5">
    <location>
        <begin position="246"/>
        <end position="257"/>
    </location>
</feature>
<dbReference type="RefSeq" id="WP_187684543.1">
    <property type="nucleotide sequence ID" value="NZ_AP023396.1"/>
</dbReference>
<evidence type="ECO:0000256" key="4">
    <source>
        <dbReference type="ARBA" id="ARBA00023163"/>
    </source>
</evidence>
<evidence type="ECO:0000259" key="6">
    <source>
        <dbReference type="PROSITE" id="PS50921"/>
    </source>
</evidence>
<dbReference type="InterPro" id="IPR012074">
    <property type="entry name" value="GAF_ANTAR"/>
</dbReference>
<keyword evidence="8" id="KW-1185">Reference proteome</keyword>
<reference evidence="7 8" key="1">
    <citation type="submission" date="2020-08" db="EMBL/GenBank/DDBJ databases">
        <title>Genome Sequencing of Nocardia wallacei strain FMUON74 and assembly.</title>
        <authorList>
            <person name="Toyokawa M."/>
            <person name="Uesaka K."/>
        </authorList>
    </citation>
    <scope>NUCLEOTIDE SEQUENCE [LARGE SCALE GENOMIC DNA]</scope>
    <source>
        <strain evidence="7 8">FMUON74</strain>
    </source>
</reference>
<dbReference type="Pfam" id="PF03861">
    <property type="entry name" value="ANTAR"/>
    <property type="match status" value="1"/>
</dbReference>
<feature type="domain" description="ANTAR" evidence="6">
    <location>
        <begin position="170"/>
        <end position="231"/>
    </location>
</feature>
<dbReference type="EMBL" id="AP023396">
    <property type="protein sequence ID" value="BCK57665.1"/>
    <property type="molecule type" value="Genomic_DNA"/>
</dbReference>
<evidence type="ECO:0000313" key="7">
    <source>
        <dbReference type="EMBL" id="BCK57665.1"/>
    </source>
</evidence>
<dbReference type="SUPFAM" id="SSF55781">
    <property type="entry name" value="GAF domain-like"/>
    <property type="match status" value="1"/>
</dbReference>
<dbReference type="GO" id="GO:0003723">
    <property type="term" value="F:RNA binding"/>
    <property type="evidence" value="ECO:0007669"/>
    <property type="project" value="InterPro"/>
</dbReference>